<reference evidence="2" key="2">
    <citation type="submission" date="2019-10" db="EMBL/GenBank/DDBJ databases">
        <title>A de novo genome assembly of a pear dwarfing rootstock.</title>
        <authorList>
            <person name="Wang F."/>
            <person name="Wang J."/>
            <person name="Li S."/>
            <person name="Zhang Y."/>
            <person name="Fang M."/>
            <person name="Ma L."/>
            <person name="Zhao Y."/>
            <person name="Jiang S."/>
        </authorList>
    </citation>
    <scope>NUCLEOTIDE SEQUENCE [LARGE SCALE GENOMIC DNA]</scope>
</reference>
<accession>A0A5N5HC33</accession>
<evidence type="ECO:0000313" key="2">
    <source>
        <dbReference type="Proteomes" id="UP000327157"/>
    </source>
</evidence>
<reference evidence="1 2" key="3">
    <citation type="submission" date="2019-11" db="EMBL/GenBank/DDBJ databases">
        <title>A de novo genome assembly of a pear dwarfing rootstock.</title>
        <authorList>
            <person name="Wang F."/>
            <person name="Wang J."/>
            <person name="Li S."/>
            <person name="Zhang Y."/>
            <person name="Fang M."/>
            <person name="Ma L."/>
            <person name="Zhao Y."/>
            <person name="Jiang S."/>
        </authorList>
    </citation>
    <scope>NUCLEOTIDE SEQUENCE [LARGE SCALE GENOMIC DNA]</scope>
    <source>
        <strain evidence="1">S2</strain>
        <tissue evidence="1">Leaf</tissue>
    </source>
</reference>
<comment type="caution">
    <text evidence="1">The sequence shown here is derived from an EMBL/GenBank/DDBJ whole genome shotgun (WGS) entry which is preliminary data.</text>
</comment>
<gene>
    <name evidence="1" type="ORF">D8674_017219</name>
</gene>
<name>A0A5N5HC33_9ROSA</name>
<keyword evidence="2" id="KW-1185">Reference proteome</keyword>
<proteinExistence type="predicted"/>
<protein>
    <submittedName>
        <fullName evidence="1">Polyprotein (Retrotransposon protein)</fullName>
    </submittedName>
</protein>
<dbReference type="OrthoDB" id="1292683at2759"/>
<evidence type="ECO:0000313" key="1">
    <source>
        <dbReference type="EMBL" id="KAB2625559.1"/>
    </source>
</evidence>
<dbReference type="AlphaFoldDB" id="A0A5N5HC33"/>
<dbReference type="Proteomes" id="UP000327157">
    <property type="component" value="Chromosome 16"/>
</dbReference>
<dbReference type="EMBL" id="SMOL01000160">
    <property type="protein sequence ID" value="KAB2625559.1"/>
    <property type="molecule type" value="Genomic_DNA"/>
</dbReference>
<sequence>MAQGPEEPTVNPTIAYLFYPTHEKILDYGTILEETNPPLENHEISVYYASLDDVWRRNQMIVHDALAFAIATEIMLSDDIEQRSVDESIQVELDSLAKRKVFGPITHTPPHVKPNEIVRYKAHLFAQGFSQCPGIDYDETYSPVMDGYVNNELCPCVFIKKSHFLFAIVAVYVDDMNLIGTPEELVKIATHLKSEFEMKDLAVVDHIRSSCDLYPAVNAPTTIFEDNATCIEQLKKGYIKGDSTKHIVPKFFFTHQQQNHQKIKVTQIRSQDNLANLFTKSLPNTTFQKLVQGIDVGHIRSSCDLYPVIDVLTTIYEDNVACIKQLNKGYIKGDNTKHIAPKFLFSHQQQEYQKIEVMQIRSQDNLANIFTKLLPKATFQKLVQGIGMRKLSESFILTSNNNIRTLKSSKSIPKTTWPISFPSRCPSLLFRSSLKESVCINYLS</sequence>
<organism evidence="1 2">
    <name type="scientific">Pyrus ussuriensis x Pyrus communis</name>
    <dbReference type="NCBI Taxonomy" id="2448454"/>
    <lineage>
        <taxon>Eukaryota</taxon>
        <taxon>Viridiplantae</taxon>
        <taxon>Streptophyta</taxon>
        <taxon>Embryophyta</taxon>
        <taxon>Tracheophyta</taxon>
        <taxon>Spermatophyta</taxon>
        <taxon>Magnoliopsida</taxon>
        <taxon>eudicotyledons</taxon>
        <taxon>Gunneridae</taxon>
        <taxon>Pentapetalae</taxon>
        <taxon>rosids</taxon>
        <taxon>fabids</taxon>
        <taxon>Rosales</taxon>
        <taxon>Rosaceae</taxon>
        <taxon>Amygdaloideae</taxon>
        <taxon>Maleae</taxon>
        <taxon>Pyrus</taxon>
    </lineage>
</organism>
<reference evidence="1 2" key="1">
    <citation type="submission" date="2019-09" db="EMBL/GenBank/DDBJ databases">
        <authorList>
            <person name="Ou C."/>
        </authorList>
    </citation>
    <scope>NUCLEOTIDE SEQUENCE [LARGE SCALE GENOMIC DNA]</scope>
    <source>
        <strain evidence="1">S2</strain>
        <tissue evidence="1">Leaf</tissue>
    </source>
</reference>